<gene>
    <name evidence="2" type="ORF">GCM10023336_51430</name>
</gene>
<reference evidence="3" key="1">
    <citation type="journal article" date="2019" name="Int. J. Syst. Evol. Microbiol.">
        <title>The Global Catalogue of Microorganisms (GCM) 10K type strain sequencing project: providing services to taxonomists for standard genome sequencing and annotation.</title>
        <authorList>
            <consortium name="The Broad Institute Genomics Platform"/>
            <consortium name="The Broad Institute Genome Sequencing Center for Infectious Disease"/>
            <person name="Wu L."/>
            <person name="Ma J."/>
        </authorList>
    </citation>
    <scope>NUCLEOTIDE SEQUENCE [LARGE SCALE GENOMIC DNA]</scope>
    <source>
        <strain evidence="3">JCM 18410</strain>
    </source>
</reference>
<sequence length="209" mass="22118">MIDLMPATTTSAPTTAPAPRRPFLYGYRAMTLISASLVGLLAWGAAACQSMEGGPVSSAAEYAERAAETRRAGDQTLNGLAPAPVQKGIAEKQASTSCVDDFGFDDAGVTRDEAAYEWRMDFASGGDYRSAVDRLRATWTDRGLKVTDVAAQQPTGHSGAGLPGITTTDEHGVELSLVPDYYSGEPVVRADGGCVRHEYDPAYEEEGGY</sequence>
<evidence type="ECO:0008006" key="4">
    <source>
        <dbReference type="Google" id="ProtNLM"/>
    </source>
</evidence>
<accession>A0ABP9L338</accession>
<feature type="transmembrane region" description="Helical" evidence="1">
    <location>
        <begin position="25"/>
        <end position="46"/>
    </location>
</feature>
<keyword evidence="3" id="KW-1185">Reference proteome</keyword>
<keyword evidence="1" id="KW-0812">Transmembrane</keyword>
<comment type="caution">
    <text evidence="2">The sequence shown here is derived from an EMBL/GenBank/DDBJ whole genome shotgun (WGS) entry which is preliminary data.</text>
</comment>
<name>A0ABP9L338_9ACTN</name>
<keyword evidence="1" id="KW-0472">Membrane</keyword>
<keyword evidence="1" id="KW-1133">Transmembrane helix</keyword>
<evidence type="ECO:0000313" key="2">
    <source>
        <dbReference type="EMBL" id="GAA5068360.1"/>
    </source>
</evidence>
<dbReference type="Proteomes" id="UP001500124">
    <property type="component" value="Unassembled WGS sequence"/>
</dbReference>
<evidence type="ECO:0000256" key="1">
    <source>
        <dbReference type="SAM" id="Phobius"/>
    </source>
</evidence>
<protein>
    <recommendedName>
        <fullName evidence="4">Lipoprotein</fullName>
    </recommendedName>
</protein>
<dbReference type="EMBL" id="BAABKC010000079">
    <property type="protein sequence ID" value="GAA5068360.1"/>
    <property type="molecule type" value="Genomic_DNA"/>
</dbReference>
<organism evidence="2 3">
    <name type="scientific">Streptomyces similanensis</name>
    <dbReference type="NCBI Taxonomy" id="1274988"/>
    <lineage>
        <taxon>Bacteria</taxon>
        <taxon>Bacillati</taxon>
        <taxon>Actinomycetota</taxon>
        <taxon>Actinomycetes</taxon>
        <taxon>Kitasatosporales</taxon>
        <taxon>Streptomycetaceae</taxon>
        <taxon>Streptomyces</taxon>
    </lineage>
</organism>
<evidence type="ECO:0000313" key="3">
    <source>
        <dbReference type="Proteomes" id="UP001500124"/>
    </source>
</evidence>
<proteinExistence type="predicted"/>